<dbReference type="AlphaFoldDB" id="A0A211ZUW0"/>
<evidence type="ECO:0000313" key="3">
    <source>
        <dbReference type="EMBL" id="OWJ69078.1"/>
    </source>
</evidence>
<dbReference type="PANTHER" id="PTHR36440:SF1">
    <property type="entry name" value="PUTATIVE (AFU_ORTHOLOGUE AFUA_8G07350)-RELATED"/>
    <property type="match status" value="1"/>
</dbReference>
<dbReference type="SUPFAM" id="SSF51182">
    <property type="entry name" value="RmlC-like cupins"/>
    <property type="match status" value="1"/>
</dbReference>
<dbReference type="EMBL" id="NHON01000001">
    <property type="protein sequence ID" value="OWJ69078.1"/>
    <property type="molecule type" value="Genomic_DNA"/>
</dbReference>
<proteinExistence type="predicted"/>
<keyword evidence="4" id="KW-1185">Reference proteome</keyword>
<dbReference type="PANTHER" id="PTHR36440">
    <property type="entry name" value="PUTATIVE (AFU_ORTHOLOGUE AFUA_8G07350)-RELATED"/>
    <property type="match status" value="1"/>
</dbReference>
<evidence type="ECO:0000256" key="1">
    <source>
        <dbReference type="SAM" id="MobiDB-lite"/>
    </source>
</evidence>
<protein>
    <recommendedName>
        <fullName evidence="2">Cupin type-2 domain-containing protein</fullName>
    </recommendedName>
</protein>
<dbReference type="Proteomes" id="UP000196655">
    <property type="component" value="Unassembled WGS sequence"/>
</dbReference>
<sequence length="175" mass="18912">MTPSRLGQGKGPMPERISTSKTEPLDLLGPHIRLITPLPEEGNGYCVFEGRVPPGVFVPIHAHDDRETFYILSGEIDGLLGAEWRRFGRGDVFDVPSGAKHAFRNVSAAEVLLLVVTTMALGRFFQEVGRPLAAVPPGPPSAETLQRFARESLARGHWLGGVEDNAAVGITLSFT</sequence>
<feature type="domain" description="Cupin type-2" evidence="2">
    <location>
        <begin position="51"/>
        <end position="116"/>
    </location>
</feature>
<dbReference type="Gene3D" id="2.60.120.10">
    <property type="entry name" value="Jelly Rolls"/>
    <property type="match status" value="1"/>
</dbReference>
<evidence type="ECO:0000259" key="2">
    <source>
        <dbReference type="Pfam" id="PF07883"/>
    </source>
</evidence>
<comment type="caution">
    <text evidence="3">The sequence shown here is derived from an EMBL/GenBank/DDBJ whole genome shotgun (WGS) entry which is preliminary data.</text>
</comment>
<evidence type="ECO:0000313" key="4">
    <source>
        <dbReference type="Proteomes" id="UP000196655"/>
    </source>
</evidence>
<dbReference type="Pfam" id="PF07883">
    <property type="entry name" value="Cupin_2"/>
    <property type="match status" value="1"/>
</dbReference>
<dbReference type="InterPro" id="IPR011051">
    <property type="entry name" value="RmlC_Cupin_sf"/>
</dbReference>
<accession>A0A211ZUW0</accession>
<feature type="region of interest" description="Disordered" evidence="1">
    <location>
        <begin position="1"/>
        <end position="22"/>
    </location>
</feature>
<organism evidence="3 4">
    <name type="scientific">Inquilinus limosus</name>
    <dbReference type="NCBI Taxonomy" id="171674"/>
    <lineage>
        <taxon>Bacteria</taxon>
        <taxon>Pseudomonadati</taxon>
        <taxon>Pseudomonadota</taxon>
        <taxon>Alphaproteobacteria</taxon>
        <taxon>Rhodospirillales</taxon>
        <taxon>Rhodospirillaceae</taxon>
        <taxon>Inquilinus</taxon>
    </lineage>
</organism>
<dbReference type="InterPro" id="IPR014710">
    <property type="entry name" value="RmlC-like_jellyroll"/>
</dbReference>
<dbReference type="InterPro" id="IPR053146">
    <property type="entry name" value="QDO-like"/>
</dbReference>
<dbReference type="InterPro" id="IPR013096">
    <property type="entry name" value="Cupin_2"/>
</dbReference>
<gene>
    <name evidence="3" type="ORF">BWR60_00605</name>
</gene>
<reference evidence="4" key="1">
    <citation type="submission" date="2017-05" db="EMBL/GenBank/DDBJ databases">
        <authorList>
            <person name="Macchi M."/>
            <person name="Festa S."/>
            <person name="Coppotelli B.M."/>
            <person name="Morelli I.S."/>
        </authorList>
    </citation>
    <scope>NUCLEOTIDE SEQUENCE [LARGE SCALE GENOMIC DNA]</scope>
    <source>
        <strain evidence="4">I</strain>
    </source>
</reference>
<name>A0A211ZUW0_9PROT</name>
<dbReference type="OrthoDB" id="9810191at2"/>